<reference evidence="2" key="2">
    <citation type="journal article" date="2023" name="Proc. Natl. Acad. Sci. U.S.A.">
        <title>A global phylogenomic analysis of the shiitake genus Lentinula.</title>
        <authorList>
            <person name="Sierra-Patev S."/>
            <person name="Min B."/>
            <person name="Naranjo-Ortiz M."/>
            <person name="Looney B."/>
            <person name="Konkel Z."/>
            <person name="Slot J.C."/>
            <person name="Sakamoto Y."/>
            <person name="Steenwyk J.L."/>
            <person name="Rokas A."/>
            <person name="Carro J."/>
            <person name="Camarero S."/>
            <person name="Ferreira P."/>
            <person name="Molpeceres G."/>
            <person name="Ruiz-Duenas F.J."/>
            <person name="Serrano A."/>
            <person name="Henrissat B."/>
            <person name="Drula E."/>
            <person name="Hughes K.W."/>
            <person name="Mata J.L."/>
            <person name="Ishikawa N.K."/>
            <person name="Vargas-Isla R."/>
            <person name="Ushijima S."/>
            <person name="Smith C.A."/>
            <person name="Donoghue J."/>
            <person name="Ahrendt S."/>
            <person name="Andreopoulos W."/>
            <person name="He G."/>
            <person name="LaButti K."/>
            <person name="Lipzen A."/>
            <person name="Ng V."/>
            <person name="Riley R."/>
            <person name="Sandor L."/>
            <person name="Barry K."/>
            <person name="Martinez A.T."/>
            <person name="Xiao Y."/>
            <person name="Gibbons J.G."/>
            <person name="Terashima K."/>
            <person name="Grigoriev I.V."/>
            <person name="Hibbett D."/>
        </authorList>
    </citation>
    <scope>NUCLEOTIDE SEQUENCE</scope>
    <source>
        <strain evidence="2">Sp2 HRB7682 ss15</strain>
    </source>
</reference>
<name>A0A9W9A2N4_9AGAR</name>
<gene>
    <name evidence="2" type="ORF">C8J55DRAFT_563529</name>
</gene>
<protein>
    <recommendedName>
        <fullName evidence="1">DUF4246 domain-containing protein</fullName>
    </recommendedName>
</protein>
<feature type="domain" description="DUF4246" evidence="1">
    <location>
        <begin position="77"/>
        <end position="184"/>
    </location>
</feature>
<dbReference type="EMBL" id="JANVFS010000028">
    <property type="protein sequence ID" value="KAJ4471871.1"/>
    <property type="molecule type" value="Genomic_DNA"/>
</dbReference>
<dbReference type="InterPro" id="IPR025340">
    <property type="entry name" value="DUF4246"/>
</dbReference>
<dbReference type="InterPro" id="IPR049192">
    <property type="entry name" value="DUF4246_C"/>
</dbReference>
<feature type="domain" description="DUF4246" evidence="1">
    <location>
        <begin position="188"/>
        <end position="250"/>
    </location>
</feature>
<dbReference type="PANTHER" id="PTHR33119:SF1">
    <property type="entry name" value="FE2OG DIOXYGENASE DOMAIN-CONTAINING PROTEIN"/>
    <property type="match status" value="1"/>
</dbReference>
<dbReference type="AlphaFoldDB" id="A0A9W9A2N4"/>
<evidence type="ECO:0000259" key="1">
    <source>
        <dbReference type="Pfam" id="PF14033"/>
    </source>
</evidence>
<comment type="caution">
    <text evidence="2">The sequence shown here is derived from an EMBL/GenBank/DDBJ whole genome shotgun (WGS) entry which is preliminary data.</text>
</comment>
<reference evidence="2" key="1">
    <citation type="submission" date="2022-08" db="EMBL/GenBank/DDBJ databases">
        <authorList>
            <consortium name="DOE Joint Genome Institute"/>
            <person name="Min B."/>
            <person name="Riley R."/>
            <person name="Sierra-Patev S."/>
            <person name="Naranjo-Ortiz M."/>
            <person name="Looney B."/>
            <person name="Konkel Z."/>
            <person name="Slot J.C."/>
            <person name="Sakamoto Y."/>
            <person name="Steenwyk J.L."/>
            <person name="Rokas A."/>
            <person name="Carro J."/>
            <person name="Camarero S."/>
            <person name="Ferreira P."/>
            <person name="Molpeceres G."/>
            <person name="Ruiz-Duenas F.J."/>
            <person name="Serrano A."/>
            <person name="Henrissat B."/>
            <person name="Drula E."/>
            <person name="Hughes K.W."/>
            <person name="Mata J.L."/>
            <person name="Ishikawa N.K."/>
            <person name="Vargas-Isla R."/>
            <person name="Ushijima S."/>
            <person name="Smith C.A."/>
            <person name="Ahrendt S."/>
            <person name="Andreopoulos W."/>
            <person name="He G."/>
            <person name="Labutti K."/>
            <person name="Lipzen A."/>
            <person name="Ng V."/>
            <person name="Sandor L."/>
            <person name="Barry K."/>
            <person name="Martinez A.T."/>
            <person name="Xiao Y."/>
            <person name="Gibbons J.G."/>
            <person name="Terashima K."/>
            <person name="Hibbett D.S."/>
            <person name="Grigoriev I.V."/>
        </authorList>
    </citation>
    <scope>NUCLEOTIDE SEQUENCE</scope>
    <source>
        <strain evidence="2">Sp2 HRB7682 ss15</strain>
    </source>
</reference>
<dbReference type="Pfam" id="PF14033">
    <property type="entry name" value="DUF4246"/>
    <property type="match status" value="2"/>
</dbReference>
<dbReference type="PANTHER" id="PTHR33119">
    <property type="entry name" value="IFI3P"/>
    <property type="match status" value="1"/>
</dbReference>
<organism evidence="2 3">
    <name type="scientific">Lentinula lateritia</name>
    <dbReference type="NCBI Taxonomy" id="40482"/>
    <lineage>
        <taxon>Eukaryota</taxon>
        <taxon>Fungi</taxon>
        <taxon>Dikarya</taxon>
        <taxon>Basidiomycota</taxon>
        <taxon>Agaricomycotina</taxon>
        <taxon>Agaricomycetes</taxon>
        <taxon>Agaricomycetidae</taxon>
        <taxon>Agaricales</taxon>
        <taxon>Marasmiineae</taxon>
        <taxon>Omphalotaceae</taxon>
        <taxon>Lentinula</taxon>
    </lineage>
</organism>
<sequence length="282" mass="31818">MGKLSRSIRSQPNWWQSYQNKSIRQIWTEDAIIEGIRNVTITSSIEIVRLSEKQISYVLPDELHALLREIGVSYFGRIEESDCTLDSTTLSTLNKAFEVLKTDKTFAQDTSTVIVVDPARHPLVYSRTLISSPTLRTWPPPRPTDIYTMSRKFALLPSDVSVSPSNDTKFLSYIDDINPQLHESYISSIPIREGLAVVFPNIYQHKLAPITVRDPSKVGKFTVLSFLLVDLDALPVISTANVAPQQRAWMWKALDGCLAVEIVEKILDMVDGLMDEQESQGH</sequence>
<evidence type="ECO:0000313" key="3">
    <source>
        <dbReference type="Proteomes" id="UP001150238"/>
    </source>
</evidence>
<accession>A0A9W9A2N4</accession>
<dbReference type="Proteomes" id="UP001150238">
    <property type="component" value="Unassembled WGS sequence"/>
</dbReference>
<proteinExistence type="predicted"/>
<evidence type="ECO:0000313" key="2">
    <source>
        <dbReference type="EMBL" id="KAJ4471871.1"/>
    </source>
</evidence>